<sequence length="48" mass="5615">MHQMIGRRVVPEAQKFRTPSIGLEFKGKLDQMFIEVDVNNDIPEENKE</sequence>
<dbReference type="EMBL" id="JABEZY010257349">
    <property type="protein sequence ID" value="MBA0753662.1"/>
    <property type="molecule type" value="Genomic_DNA"/>
</dbReference>
<evidence type="ECO:0000313" key="2">
    <source>
        <dbReference type="Proteomes" id="UP000593579"/>
    </source>
</evidence>
<comment type="caution">
    <text evidence="1">The sequence shown here is derived from an EMBL/GenBank/DDBJ whole genome shotgun (WGS) entry which is preliminary data.</text>
</comment>
<gene>
    <name evidence="1" type="ORF">Gogos_019801</name>
</gene>
<dbReference type="AlphaFoldDB" id="A0A7J9CYX6"/>
<proteinExistence type="predicted"/>
<keyword evidence="2" id="KW-1185">Reference proteome</keyword>
<evidence type="ECO:0000313" key="1">
    <source>
        <dbReference type="EMBL" id="MBA0753662.1"/>
    </source>
</evidence>
<protein>
    <submittedName>
        <fullName evidence="1">Uncharacterized protein</fullName>
    </submittedName>
</protein>
<accession>A0A7J9CYX6</accession>
<reference evidence="1 2" key="1">
    <citation type="journal article" date="2019" name="Genome Biol. Evol.">
        <title>Insights into the evolution of the New World diploid cottons (Gossypium, subgenus Houzingenia) based on genome sequencing.</title>
        <authorList>
            <person name="Grover C.E."/>
            <person name="Arick M.A. 2nd"/>
            <person name="Thrash A."/>
            <person name="Conover J.L."/>
            <person name="Sanders W.S."/>
            <person name="Peterson D.G."/>
            <person name="Frelichowski J.E."/>
            <person name="Scheffler J.A."/>
            <person name="Scheffler B.E."/>
            <person name="Wendel J.F."/>
        </authorList>
    </citation>
    <scope>NUCLEOTIDE SEQUENCE [LARGE SCALE GENOMIC DNA]</scope>
    <source>
        <strain evidence="1">5</strain>
        <tissue evidence="1">Leaf</tissue>
    </source>
</reference>
<organism evidence="1 2">
    <name type="scientific">Gossypium gossypioides</name>
    <name type="common">Mexican cotton</name>
    <name type="synonym">Selera gossypioides</name>
    <dbReference type="NCBI Taxonomy" id="34282"/>
    <lineage>
        <taxon>Eukaryota</taxon>
        <taxon>Viridiplantae</taxon>
        <taxon>Streptophyta</taxon>
        <taxon>Embryophyta</taxon>
        <taxon>Tracheophyta</taxon>
        <taxon>Spermatophyta</taxon>
        <taxon>Magnoliopsida</taxon>
        <taxon>eudicotyledons</taxon>
        <taxon>Gunneridae</taxon>
        <taxon>Pentapetalae</taxon>
        <taxon>rosids</taxon>
        <taxon>malvids</taxon>
        <taxon>Malvales</taxon>
        <taxon>Malvaceae</taxon>
        <taxon>Malvoideae</taxon>
        <taxon>Gossypium</taxon>
    </lineage>
</organism>
<name>A0A7J9CYX6_GOSGO</name>
<dbReference type="Proteomes" id="UP000593579">
    <property type="component" value="Unassembled WGS sequence"/>
</dbReference>
<dbReference type="OrthoDB" id="999012at2759"/>